<keyword evidence="6" id="KW-0788">Thiol protease</keyword>
<dbReference type="GO" id="GO:0006508">
    <property type="term" value="P:proteolysis"/>
    <property type="evidence" value="ECO:0007669"/>
    <property type="project" value="UniProtKB-KW"/>
</dbReference>
<dbReference type="RefSeq" id="WP_121134107.1">
    <property type="nucleotide sequence ID" value="NZ_JBHUFK010000040.1"/>
</dbReference>
<evidence type="ECO:0000256" key="5">
    <source>
        <dbReference type="ARBA" id="ARBA00022801"/>
    </source>
</evidence>
<keyword evidence="2" id="KW-0645">Protease</keyword>
<protein>
    <submittedName>
        <fullName evidence="12">Peptidoglycan endopeptidase</fullName>
    </submittedName>
</protein>
<dbReference type="InterPro" id="IPR038765">
    <property type="entry name" value="Papain-like_cys_pep_sf"/>
</dbReference>
<gene>
    <name evidence="12" type="ORF">D8M05_17430</name>
</gene>
<proteinExistence type="inferred from homology"/>
<dbReference type="InterPro" id="IPR018392">
    <property type="entry name" value="LysM"/>
</dbReference>
<dbReference type="SUPFAM" id="SSF54106">
    <property type="entry name" value="LysM domain"/>
    <property type="match status" value="3"/>
</dbReference>
<evidence type="ECO:0000259" key="11">
    <source>
        <dbReference type="PROSITE" id="PS51935"/>
    </source>
</evidence>
<feature type="chain" id="PRO_5039298808" evidence="9">
    <location>
        <begin position="24"/>
        <end position="362"/>
    </location>
</feature>
<accession>A0A494YSM8</accession>
<keyword evidence="7" id="KW-0961">Cell wall biogenesis/degradation</keyword>
<evidence type="ECO:0000259" key="10">
    <source>
        <dbReference type="PROSITE" id="PS51782"/>
    </source>
</evidence>
<dbReference type="Gene3D" id="3.90.1720.10">
    <property type="entry name" value="endopeptidase domain like (from Nostoc punctiforme)"/>
    <property type="match status" value="1"/>
</dbReference>
<feature type="domain" description="LysM" evidence="10">
    <location>
        <begin position="29"/>
        <end position="72"/>
    </location>
</feature>
<feature type="compositionally biased region" description="Low complexity" evidence="8">
    <location>
        <begin position="149"/>
        <end position="164"/>
    </location>
</feature>
<dbReference type="PANTHER" id="PTHR33734">
    <property type="entry name" value="LYSM DOMAIN-CONTAINING GPI-ANCHORED PROTEIN 2"/>
    <property type="match status" value="1"/>
</dbReference>
<dbReference type="PROSITE" id="PS51782">
    <property type="entry name" value="LYSM"/>
    <property type="match status" value="3"/>
</dbReference>
<comment type="similarity">
    <text evidence="1">Belongs to the peptidase C40 family.</text>
</comment>
<dbReference type="Gene3D" id="3.10.350.10">
    <property type="entry name" value="LysM domain"/>
    <property type="match status" value="3"/>
</dbReference>
<dbReference type="AlphaFoldDB" id="A0A494YSM8"/>
<evidence type="ECO:0000256" key="8">
    <source>
        <dbReference type="SAM" id="MobiDB-lite"/>
    </source>
</evidence>
<evidence type="ECO:0000313" key="13">
    <source>
        <dbReference type="Proteomes" id="UP000281813"/>
    </source>
</evidence>
<evidence type="ECO:0000256" key="3">
    <source>
        <dbReference type="ARBA" id="ARBA00022729"/>
    </source>
</evidence>
<evidence type="ECO:0000256" key="1">
    <source>
        <dbReference type="ARBA" id="ARBA00007074"/>
    </source>
</evidence>
<evidence type="ECO:0000256" key="2">
    <source>
        <dbReference type="ARBA" id="ARBA00022670"/>
    </source>
</evidence>
<evidence type="ECO:0000313" key="12">
    <source>
        <dbReference type="EMBL" id="RKQ12975.1"/>
    </source>
</evidence>
<organism evidence="12 13">
    <name type="scientific">Oceanobacillus bengalensis</name>
    <dbReference type="NCBI Taxonomy" id="1435466"/>
    <lineage>
        <taxon>Bacteria</taxon>
        <taxon>Bacillati</taxon>
        <taxon>Bacillota</taxon>
        <taxon>Bacilli</taxon>
        <taxon>Bacillales</taxon>
        <taxon>Bacillaceae</taxon>
        <taxon>Oceanobacillus</taxon>
    </lineage>
</organism>
<keyword evidence="5" id="KW-0378">Hydrolase</keyword>
<comment type="caution">
    <text evidence="12">The sequence shown here is derived from an EMBL/GenBank/DDBJ whole genome shotgun (WGS) entry which is preliminary data.</text>
</comment>
<dbReference type="GO" id="GO:0008932">
    <property type="term" value="F:lytic endotransglycosylase activity"/>
    <property type="evidence" value="ECO:0007669"/>
    <property type="project" value="TreeGrafter"/>
</dbReference>
<feature type="domain" description="LysM" evidence="10">
    <location>
        <begin position="96"/>
        <end position="139"/>
    </location>
</feature>
<feature type="domain" description="NlpC/P60" evidence="11">
    <location>
        <begin position="242"/>
        <end position="362"/>
    </location>
</feature>
<evidence type="ECO:0000256" key="6">
    <source>
        <dbReference type="ARBA" id="ARBA00022807"/>
    </source>
</evidence>
<dbReference type="GO" id="GO:0071555">
    <property type="term" value="P:cell wall organization"/>
    <property type="evidence" value="ECO:0007669"/>
    <property type="project" value="UniProtKB-KW"/>
</dbReference>
<dbReference type="SMART" id="SM00257">
    <property type="entry name" value="LysM"/>
    <property type="match status" value="3"/>
</dbReference>
<keyword evidence="13" id="KW-1185">Reference proteome</keyword>
<dbReference type="Pfam" id="PF01476">
    <property type="entry name" value="LysM"/>
    <property type="match status" value="3"/>
</dbReference>
<evidence type="ECO:0000256" key="7">
    <source>
        <dbReference type="ARBA" id="ARBA00023316"/>
    </source>
</evidence>
<reference evidence="12 13" key="1">
    <citation type="journal article" date="2015" name="Antonie Van Leeuwenhoek">
        <title>Oceanobacillus bengalensis sp. nov., a bacterium isolated from seawater of the Bay of Bengal.</title>
        <authorList>
            <person name="Yongchang O."/>
            <person name="Xiang W."/>
            <person name="Wang G."/>
        </authorList>
    </citation>
    <scope>NUCLEOTIDE SEQUENCE [LARGE SCALE GENOMIC DNA]</scope>
    <source>
        <strain evidence="12 13">MCCC 1K00260</strain>
    </source>
</reference>
<dbReference type="GO" id="GO:0008234">
    <property type="term" value="F:cysteine-type peptidase activity"/>
    <property type="evidence" value="ECO:0007669"/>
    <property type="project" value="UniProtKB-KW"/>
</dbReference>
<dbReference type="SUPFAM" id="SSF54001">
    <property type="entry name" value="Cysteine proteinases"/>
    <property type="match status" value="1"/>
</dbReference>
<feature type="compositionally biased region" description="Low complexity" evidence="8">
    <location>
        <begin position="77"/>
        <end position="97"/>
    </location>
</feature>
<feature type="region of interest" description="Disordered" evidence="8">
    <location>
        <begin position="70"/>
        <end position="99"/>
    </location>
</feature>
<evidence type="ECO:0000256" key="4">
    <source>
        <dbReference type="ARBA" id="ARBA00022737"/>
    </source>
</evidence>
<feature type="region of interest" description="Disordered" evidence="8">
    <location>
        <begin position="143"/>
        <end position="174"/>
    </location>
</feature>
<evidence type="ECO:0000256" key="9">
    <source>
        <dbReference type="SAM" id="SignalP"/>
    </source>
</evidence>
<dbReference type="Pfam" id="PF00877">
    <property type="entry name" value="NLPC_P60"/>
    <property type="match status" value="1"/>
</dbReference>
<sequence length="362" mass="38642">MANKKIIMTVTAAGAIAATFAGADEAEAASYKVQSGDSLWSIAQKHNTSVQTLMEINKLTSDVIYPKQVLETDGKSSSKAPAKPESNKNSNTSTKKTYTVKSGDTLSGIASKHGISLSNLMKWNSLDTTLIFPGNVFVVSESGKGGNTSSGSNSSNDSGSNTNKPNDSKVDSSSVYTVKSGDTLSRIGLNYGVSVANLKKWNSLSSDMIYIGQKLNIGAKAGNGDSPSKDNGSSSTPTADVDYDVDKLISVAKSFQGVKYVWGGSSPSGFDCSGFIHYVYNQAGYDIGRYSSDGFFDRSYYVNKPQVGDLVFFENTYKAGISHLGIYLGDNKFIHAGSSGVQISSIASGYWKDHFDSFKRFY</sequence>
<dbReference type="PANTHER" id="PTHR33734:SF22">
    <property type="entry name" value="MEMBRANE-BOUND LYTIC MUREIN TRANSGLYCOSYLASE D"/>
    <property type="match status" value="1"/>
</dbReference>
<keyword evidence="3 9" id="KW-0732">Signal</keyword>
<keyword evidence="4" id="KW-0677">Repeat</keyword>
<feature type="signal peptide" evidence="9">
    <location>
        <begin position="1"/>
        <end position="23"/>
    </location>
</feature>
<dbReference type="EMBL" id="RBZO01000037">
    <property type="protein sequence ID" value="RKQ12975.1"/>
    <property type="molecule type" value="Genomic_DNA"/>
</dbReference>
<dbReference type="CDD" id="cd00118">
    <property type="entry name" value="LysM"/>
    <property type="match status" value="3"/>
</dbReference>
<name>A0A494YSM8_9BACI</name>
<dbReference type="InterPro" id="IPR036779">
    <property type="entry name" value="LysM_dom_sf"/>
</dbReference>
<dbReference type="Proteomes" id="UP000281813">
    <property type="component" value="Unassembled WGS sequence"/>
</dbReference>
<feature type="domain" description="LysM" evidence="10">
    <location>
        <begin position="174"/>
        <end position="217"/>
    </location>
</feature>
<dbReference type="InterPro" id="IPR000064">
    <property type="entry name" value="NLP_P60_dom"/>
</dbReference>
<dbReference type="PROSITE" id="PS51935">
    <property type="entry name" value="NLPC_P60"/>
    <property type="match status" value="1"/>
</dbReference>
<dbReference type="OrthoDB" id="9813368at2"/>